<feature type="domain" description="UspA" evidence="1">
    <location>
        <begin position="41"/>
        <end position="176"/>
    </location>
</feature>
<dbReference type="EMBL" id="MCFI01000005">
    <property type="protein sequence ID" value="ORY84996.1"/>
    <property type="molecule type" value="Genomic_DNA"/>
</dbReference>
<evidence type="ECO:0000313" key="3">
    <source>
        <dbReference type="Proteomes" id="UP000193685"/>
    </source>
</evidence>
<comment type="caution">
    <text evidence="2">The sequence shown here is derived from an EMBL/GenBank/DDBJ whole genome shotgun (WGS) entry which is preliminary data.</text>
</comment>
<evidence type="ECO:0000259" key="1">
    <source>
        <dbReference type="Pfam" id="PF00582"/>
    </source>
</evidence>
<proteinExistence type="predicted"/>
<name>A0A1Y2FP67_PROLT</name>
<sequence length="217" mass="24981">PPDGRFTKRVSFDTFSNPDASIYSLTLKMKHKDYKYTRRSRTFLIGFDNNEYSTSALEWLIDTFADDGDEIIALRVVEPKSKLADEKTVEPYRMEARKIIDQVVEKNDEDKEISIIVELAVGNVKTLLMHMIHLYHPDSLIVGTRGRSLNGIAGVLPGSMSKWCLQNSPIPVIVVRPDRKRNKMKSKRQRDPNRRSYLEILEKTSSFEDLTQIFSKA</sequence>
<accession>A0A1Y2FP67</accession>
<dbReference type="InterPro" id="IPR006015">
    <property type="entry name" value="Universal_stress_UspA"/>
</dbReference>
<dbReference type="OrthoDB" id="843225at2759"/>
<dbReference type="PANTHER" id="PTHR47815">
    <property type="entry name" value="UNIVERSAL STRESS PROTEIN A FAMILY PROTEIN C25B2.10"/>
    <property type="match status" value="1"/>
</dbReference>
<keyword evidence="3" id="KW-1185">Reference proteome</keyword>
<dbReference type="SUPFAM" id="SSF52402">
    <property type="entry name" value="Adenine nucleotide alpha hydrolases-like"/>
    <property type="match status" value="1"/>
</dbReference>
<feature type="non-terminal residue" evidence="2">
    <location>
        <position position="217"/>
    </location>
</feature>
<dbReference type="Proteomes" id="UP000193685">
    <property type="component" value="Unassembled WGS sequence"/>
</dbReference>
<protein>
    <recommendedName>
        <fullName evidence="1">UspA domain-containing protein</fullName>
    </recommendedName>
</protein>
<dbReference type="STRING" id="56484.A0A1Y2FP67"/>
<reference evidence="2 3" key="1">
    <citation type="submission" date="2016-07" db="EMBL/GenBank/DDBJ databases">
        <title>Pervasive Adenine N6-methylation of Active Genes in Fungi.</title>
        <authorList>
            <consortium name="DOE Joint Genome Institute"/>
            <person name="Mondo S.J."/>
            <person name="Dannebaum R.O."/>
            <person name="Kuo R.C."/>
            <person name="Labutti K."/>
            <person name="Haridas S."/>
            <person name="Kuo A."/>
            <person name="Salamov A."/>
            <person name="Ahrendt S.R."/>
            <person name="Lipzen A."/>
            <person name="Sullivan W."/>
            <person name="Andreopoulos W.B."/>
            <person name="Clum A."/>
            <person name="Lindquist E."/>
            <person name="Daum C."/>
            <person name="Ramamoorthy G.K."/>
            <person name="Gryganskyi A."/>
            <person name="Culley D."/>
            <person name="Magnuson J.K."/>
            <person name="James T.Y."/>
            <person name="O'Malley M.A."/>
            <person name="Stajich J.E."/>
            <person name="Spatafora J.W."/>
            <person name="Visel A."/>
            <person name="Grigoriev I.V."/>
        </authorList>
    </citation>
    <scope>NUCLEOTIDE SEQUENCE [LARGE SCALE GENOMIC DNA]</scope>
    <source>
        <strain evidence="2 3">12-1054</strain>
    </source>
</reference>
<dbReference type="AlphaFoldDB" id="A0A1Y2FP67"/>
<gene>
    <name evidence="2" type="ORF">BCR37DRAFT_333854</name>
</gene>
<feature type="non-terminal residue" evidence="2">
    <location>
        <position position="1"/>
    </location>
</feature>
<organism evidence="2 3">
    <name type="scientific">Protomyces lactucae-debilis</name>
    <dbReference type="NCBI Taxonomy" id="2754530"/>
    <lineage>
        <taxon>Eukaryota</taxon>
        <taxon>Fungi</taxon>
        <taxon>Dikarya</taxon>
        <taxon>Ascomycota</taxon>
        <taxon>Taphrinomycotina</taxon>
        <taxon>Taphrinomycetes</taxon>
        <taxon>Taphrinales</taxon>
        <taxon>Protomycetaceae</taxon>
        <taxon>Protomyces</taxon>
    </lineage>
</organism>
<dbReference type="Pfam" id="PF00582">
    <property type="entry name" value="Usp"/>
    <property type="match status" value="1"/>
</dbReference>
<dbReference type="InterPro" id="IPR006016">
    <property type="entry name" value="UspA"/>
</dbReference>
<dbReference type="PANTHER" id="PTHR47815:SF1">
    <property type="entry name" value="UNIVERSAL STRESS PROTEIN A FAMILY PROTEIN C25B2.10"/>
    <property type="match status" value="1"/>
</dbReference>
<evidence type="ECO:0000313" key="2">
    <source>
        <dbReference type="EMBL" id="ORY84996.1"/>
    </source>
</evidence>
<dbReference type="RefSeq" id="XP_040726779.1">
    <property type="nucleotide sequence ID" value="XM_040867118.1"/>
</dbReference>
<dbReference type="InterPro" id="IPR014729">
    <property type="entry name" value="Rossmann-like_a/b/a_fold"/>
</dbReference>
<dbReference type="PRINTS" id="PR01438">
    <property type="entry name" value="UNVRSLSTRESS"/>
</dbReference>
<dbReference type="Gene3D" id="3.40.50.620">
    <property type="entry name" value="HUPs"/>
    <property type="match status" value="1"/>
</dbReference>
<dbReference type="OMA" id="KCVEYDP"/>
<dbReference type="CDD" id="cd23659">
    <property type="entry name" value="USP_At3g01520-like"/>
    <property type="match status" value="1"/>
</dbReference>
<dbReference type="GeneID" id="63783717"/>